<keyword evidence="7" id="KW-0732">Signal</keyword>
<evidence type="ECO:0000313" key="9">
    <source>
        <dbReference type="EMBL" id="PTB66846.1"/>
    </source>
</evidence>
<dbReference type="InterPro" id="IPR041373">
    <property type="entry name" value="RT_RNaseH"/>
</dbReference>
<name>A0A2T4BBY6_9HYPO</name>
<feature type="signal peptide" evidence="7">
    <location>
        <begin position="1"/>
        <end position="19"/>
    </location>
</feature>
<feature type="domain" description="Reverse transcriptase RNase H-like" evidence="8">
    <location>
        <begin position="106"/>
        <end position="149"/>
    </location>
</feature>
<evidence type="ECO:0000256" key="6">
    <source>
        <dbReference type="ARBA" id="ARBA00022918"/>
    </source>
</evidence>
<gene>
    <name evidence="9" type="ORF">BBK36DRAFT_1140613</name>
</gene>
<accession>A0A2T4BBY6</accession>
<keyword evidence="4" id="KW-0255">Endonuclease</keyword>
<dbReference type="EMBL" id="KZ680212">
    <property type="protein sequence ID" value="PTB66846.1"/>
    <property type="molecule type" value="Genomic_DNA"/>
</dbReference>
<dbReference type="Proteomes" id="UP000241546">
    <property type="component" value="Unassembled WGS sequence"/>
</dbReference>
<evidence type="ECO:0000256" key="7">
    <source>
        <dbReference type="SAM" id="SignalP"/>
    </source>
</evidence>
<keyword evidence="1" id="KW-0808">Transferase</keyword>
<evidence type="ECO:0000259" key="8">
    <source>
        <dbReference type="Pfam" id="PF17917"/>
    </source>
</evidence>
<dbReference type="RefSeq" id="XP_024750166.1">
    <property type="nucleotide sequence ID" value="XM_024893394.1"/>
</dbReference>
<dbReference type="Pfam" id="PF17917">
    <property type="entry name" value="RT_RNaseH"/>
    <property type="match status" value="1"/>
</dbReference>
<dbReference type="GO" id="GO:0004519">
    <property type="term" value="F:endonuclease activity"/>
    <property type="evidence" value="ECO:0007669"/>
    <property type="project" value="UniProtKB-KW"/>
</dbReference>
<dbReference type="OrthoDB" id="5153223at2759"/>
<reference evidence="10" key="1">
    <citation type="submission" date="2016-07" db="EMBL/GenBank/DDBJ databases">
        <title>Multiple horizontal gene transfer events from other fungi enriched the ability of initially mycotrophic Trichoderma (Ascomycota) to feed on dead plant biomass.</title>
        <authorList>
            <consortium name="DOE Joint Genome Institute"/>
            <person name="Atanasova L."/>
            <person name="Chenthamara K."/>
            <person name="Zhang J."/>
            <person name="Grujic M."/>
            <person name="Henrissat B."/>
            <person name="Kuo A."/>
            <person name="Aerts A."/>
            <person name="Salamov A."/>
            <person name="Lipzen A."/>
            <person name="Labutti K."/>
            <person name="Barry K."/>
            <person name="Miao Y."/>
            <person name="Rahimi M.J."/>
            <person name="Shen Q."/>
            <person name="Grigoriev I.V."/>
            <person name="Kubicek C.P."/>
            <person name="Druzhinina I.S."/>
        </authorList>
    </citation>
    <scope>NUCLEOTIDE SEQUENCE [LARGE SCALE GENOMIC DNA]</scope>
    <source>
        <strain evidence="10">TUCIM 6016</strain>
    </source>
</reference>
<sequence>MYLLFDVLLLILLVYTGSSIPFSSATPFSSVSRCRQITLGAYPDVVEEIHDLETGLRTRARLEKAQERTGISCACTRAVAEHAWHLSQARRGRHEQRNFDPYQPGDTYKRELYCIMEFSRRHGHYFRAPDESVIYTDHKPLTWFLDSSTHEGVYSR</sequence>
<dbReference type="GO" id="GO:0016787">
    <property type="term" value="F:hydrolase activity"/>
    <property type="evidence" value="ECO:0007669"/>
    <property type="project" value="UniProtKB-KW"/>
</dbReference>
<protein>
    <recommendedName>
        <fullName evidence="8">Reverse transcriptase RNase H-like domain-containing protein</fullName>
    </recommendedName>
</protein>
<dbReference type="AlphaFoldDB" id="A0A2T4BBY6"/>
<proteinExistence type="predicted"/>
<feature type="chain" id="PRO_5015735136" description="Reverse transcriptase RNase H-like domain-containing protein" evidence="7">
    <location>
        <begin position="20"/>
        <end position="156"/>
    </location>
</feature>
<evidence type="ECO:0000256" key="4">
    <source>
        <dbReference type="ARBA" id="ARBA00022759"/>
    </source>
</evidence>
<evidence type="ECO:0000256" key="1">
    <source>
        <dbReference type="ARBA" id="ARBA00022679"/>
    </source>
</evidence>
<evidence type="ECO:0000256" key="2">
    <source>
        <dbReference type="ARBA" id="ARBA00022695"/>
    </source>
</evidence>
<evidence type="ECO:0000256" key="3">
    <source>
        <dbReference type="ARBA" id="ARBA00022722"/>
    </source>
</evidence>
<dbReference type="GO" id="GO:0003964">
    <property type="term" value="F:RNA-directed DNA polymerase activity"/>
    <property type="evidence" value="ECO:0007669"/>
    <property type="project" value="UniProtKB-KW"/>
</dbReference>
<keyword evidence="6" id="KW-0695">RNA-directed DNA polymerase</keyword>
<evidence type="ECO:0000256" key="5">
    <source>
        <dbReference type="ARBA" id="ARBA00022801"/>
    </source>
</evidence>
<keyword evidence="2" id="KW-0548">Nucleotidyltransferase</keyword>
<keyword evidence="10" id="KW-1185">Reference proteome</keyword>
<evidence type="ECO:0000313" key="10">
    <source>
        <dbReference type="Proteomes" id="UP000241546"/>
    </source>
</evidence>
<organism evidence="9 10">
    <name type="scientific">Trichoderma citrinoviride</name>
    <dbReference type="NCBI Taxonomy" id="58853"/>
    <lineage>
        <taxon>Eukaryota</taxon>
        <taxon>Fungi</taxon>
        <taxon>Dikarya</taxon>
        <taxon>Ascomycota</taxon>
        <taxon>Pezizomycotina</taxon>
        <taxon>Sordariomycetes</taxon>
        <taxon>Hypocreomycetidae</taxon>
        <taxon>Hypocreales</taxon>
        <taxon>Hypocreaceae</taxon>
        <taxon>Trichoderma</taxon>
    </lineage>
</organism>
<dbReference type="GeneID" id="36601512"/>
<keyword evidence="5" id="KW-0378">Hydrolase</keyword>
<keyword evidence="3" id="KW-0540">Nuclease</keyword>